<dbReference type="RefSeq" id="WP_011245065.1">
    <property type="nucleotide sequence ID" value="NZ_CP012475.1"/>
</dbReference>
<dbReference type="InterPro" id="IPR050248">
    <property type="entry name" value="Polysacc_deacetylase_ArnD"/>
</dbReference>
<dbReference type="AlphaFoldDB" id="A0A268NTU5"/>
<dbReference type="EMBL" id="NPCC01000045">
    <property type="protein sequence ID" value="PAE86906.1"/>
    <property type="molecule type" value="Genomic_DNA"/>
</dbReference>
<evidence type="ECO:0000313" key="1">
    <source>
        <dbReference type="EMBL" id="PAE86906.1"/>
    </source>
</evidence>
<dbReference type="Pfam" id="PF01522">
    <property type="entry name" value="Polysacc_deac_1"/>
    <property type="match status" value="1"/>
</dbReference>
<dbReference type="InterPro" id="IPR002509">
    <property type="entry name" value="NODB_dom"/>
</dbReference>
<dbReference type="GO" id="GO:0005975">
    <property type="term" value="P:carbohydrate metabolic process"/>
    <property type="evidence" value="ECO:0007669"/>
    <property type="project" value="InterPro"/>
</dbReference>
<dbReference type="SUPFAM" id="SSF88713">
    <property type="entry name" value="Glycoside hydrolase/deacetylase"/>
    <property type="match status" value="1"/>
</dbReference>
<dbReference type="InterPro" id="IPR011330">
    <property type="entry name" value="Glyco_hydro/deAcase_b/a-brl"/>
</dbReference>
<dbReference type="PROSITE" id="PS51677">
    <property type="entry name" value="NODB"/>
    <property type="match status" value="1"/>
</dbReference>
<reference evidence="1 2" key="1">
    <citation type="submission" date="2017-07" db="EMBL/GenBank/DDBJ databases">
        <title>Isolation and whole genome analysis of endospore-forming bacteria from heroin.</title>
        <authorList>
            <person name="Kalinowski J."/>
            <person name="Ahrens B."/>
            <person name="Al-Dilaimi A."/>
            <person name="Winkler A."/>
            <person name="Wibberg D."/>
            <person name="Schleenbecker U."/>
            <person name="Ruckert C."/>
            <person name="Wolfel R."/>
            <person name="Grass G."/>
        </authorList>
    </citation>
    <scope>NUCLEOTIDE SEQUENCE [LARGE SCALE GENOMIC DNA]</scope>
    <source>
        <strain evidence="1 2">7539</strain>
    </source>
</reference>
<dbReference type="PANTHER" id="PTHR10587">
    <property type="entry name" value="GLYCOSYL TRANSFERASE-RELATED"/>
    <property type="match status" value="1"/>
</dbReference>
<evidence type="ECO:0000313" key="2">
    <source>
        <dbReference type="Proteomes" id="UP000216207"/>
    </source>
</evidence>
<dbReference type="PANTHER" id="PTHR10587:SF128">
    <property type="entry name" value="POLYSACCHARIDE DEACETYLASE PDAB-RELATED"/>
    <property type="match status" value="1"/>
</dbReference>
<dbReference type="GO" id="GO:0016020">
    <property type="term" value="C:membrane"/>
    <property type="evidence" value="ECO:0007669"/>
    <property type="project" value="TreeGrafter"/>
</dbReference>
<dbReference type="GO" id="GO:0016810">
    <property type="term" value="F:hydrolase activity, acting on carbon-nitrogen (but not peptide) bonds"/>
    <property type="evidence" value="ECO:0007669"/>
    <property type="project" value="InterPro"/>
</dbReference>
<dbReference type="OMA" id="VLFHNNA"/>
<sequence>MKGIWVFNLKKWKPLLFICIASLFVASWLFIQRDHISVFTTPDGPQAFYRAENADHKIALTFNISWGEQNVRPIVNILKENDVEHATFFVSASWAETYPELVKEIADSGFHIGSHGYRYKNYTALDDEQVIKDMRRSKQVLQELTGETPTLLRPPNGAFTTRTLALAEQQGFDIVHWSVNSYDYKNPGTAQIIDNVLNATHSGDVLMFHASDTVKQTGAALPTILKELEKRDYELATIEELMSSADATSNEVN</sequence>
<organism evidence="1 2">
    <name type="scientific">Shouchella clausii</name>
    <name type="common">Alkalihalobacillus clausii</name>
    <dbReference type="NCBI Taxonomy" id="79880"/>
    <lineage>
        <taxon>Bacteria</taxon>
        <taxon>Bacillati</taxon>
        <taxon>Bacillota</taxon>
        <taxon>Bacilli</taxon>
        <taxon>Bacillales</taxon>
        <taxon>Bacillaceae</taxon>
        <taxon>Shouchella</taxon>
    </lineage>
</organism>
<dbReference type="Proteomes" id="UP000216207">
    <property type="component" value="Unassembled WGS sequence"/>
</dbReference>
<dbReference type="NCBIfam" id="TIGR02764">
    <property type="entry name" value="spore_ybaN_pdaB"/>
    <property type="match status" value="1"/>
</dbReference>
<dbReference type="Gene3D" id="3.20.20.370">
    <property type="entry name" value="Glycoside hydrolase/deacetylase"/>
    <property type="match status" value="1"/>
</dbReference>
<name>A0A268NTU5_SHOCL</name>
<protein>
    <submittedName>
        <fullName evidence="1">Polysaccharide deacetylase family sporulation protein PdaB</fullName>
    </submittedName>
</protein>
<comment type="caution">
    <text evidence="1">The sequence shown here is derived from an EMBL/GenBank/DDBJ whole genome shotgun (WGS) entry which is preliminary data.</text>
</comment>
<proteinExistence type="predicted"/>
<dbReference type="InterPro" id="IPR014132">
    <property type="entry name" value="PdaB-like"/>
</dbReference>
<gene>
    <name evidence="1" type="primary">pdaB</name>
    <name evidence="1" type="ORF">CHH72_21505</name>
</gene>
<accession>A0A268NTU5</accession>